<keyword evidence="3" id="KW-1185">Reference proteome</keyword>
<dbReference type="GeneID" id="104718670"/>
<keyword evidence="2" id="KW-1133">Transmembrane helix</keyword>
<feature type="region of interest" description="Disordered" evidence="1">
    <location>
        <begin position="1"/>
        <end position="27"/>
    </location>
</feature>
<feature type="compositionally biased region" description="Polar residues" evidence="1">
    <location>
        <begin position="1"/>
        <end position="11"/>
    </location>
</feature>
<dbReference type="PANTHER" id="PTHR34189:SF19">
    <property type="entry name" value="TRANSMEMBRANE PROTEIN"/>
    <property type="match status" value="1"/>
</dbReference>
<evidence type="ECO:0000313" key="4">
    <source>
        <dbReference type="RefSeq" id="XP_019086570.1"/>
    </source>
</evidence>
<dbReference type="Proteomes" id="UP000694864">
    <property type="component" value="Chromosome 10"/>
</dbReference>
<evidence type="ECO:0000313" key="3">
    <source>
        <dbReference type="Proteomes" id="UP000694864"/>
    </source>
</evidence>
<reference evidence="4" key="2">
    <citation type="submission" date="2025-08" db="UniProtKB">
        <authorList>
            <consortium name="RefSeq"/>
        </authorList>
    </citation>
    <scope>IDENTIFICATION</scope>
    <source>
        <tissue evidence="4">Leaf</tissue>
    </source>
</reference>
<name>A0ABM1QII2_CAMSA</name>
<proteinExistence type="predicted"/>
<protein>
    <submittedName>
        <fullName evidence="4">Uncharacterized protein LOC104718670 isoform X1</fullName>
    </submittedName>
</protein>
<keyword evidence="2" id="KW-0472">Membrane</keyword>
<sequence>MRRSTSGSRVSDQFAAKTPSPPRSQSVAAMDDDVELLLPRYDPNSEAGKRENSRFRSAENVIHLIPLILLLCVVILWLSSHSVMDLEIVSRFKELSSRSNMLVLSMGTQFQFWETKQLFLLPVNLCRKPYVTLAFFFVLYTHD</sequence>
<dbReference type="PANTHER" id="PTHR34189">
    <property type="entry name" value="TRANSMEMBRANE PROTEIN"/>
    <property type="match status" value="1"/>
</dbReference>
<evidence type="ECO:0000256" key="1">
    <source>
        <dbReference type="SAM" id="MobiDB-lite"/>
    </source>
</evidence>
<accession>A0ABM1QII2</accession>
<reference evidence="3" key="1">
    <citation type="journal article" date="2014" name="Nat. Commun.">
        <title>The emerging biofuel crop Camelina sativa retains a highly undifferentiated hexaploid genome structure.</title>
        <authorList>
            <person name="Kagale S."/>
            <person name="Koh C."/>
            <person name="Nixon J."/>
            <person name="Bollina V."/>
            <person name="Clarke W.E."/>
            <person name="Tuteja R."/>
            <person name="Spillane C."/>
            <person name="Robinson S.J."/>
            <person name="Links M.G."/>
            <person name="Clarke C."/>
            <person name="Higgins E.E."/>
            <person name="Huebert T."/>
            <person name="Sharpe A.G."/>
            <person name="Parkin I.A."/>
        </authorList>
    </citation>
    <scope>NUCLEOTIDE SEQUENCE [LARGE SCALE GENOMIC DNA]</scope>
    <source>
        <strain evidence="3">cv. DH55</strain>
    </source>
</reference>
<dbReference type="RefSeq" id="XP_019086570.1">
    <property type="nucleotide sequence ID" value="XM_019231025.1"/>
</dbReference>
<feature type="transmembrane region" description="Helical" evidence="2">
    <location>
        <begin position="60"/>
        <end position="78"/>
    </location>
</feature>
<evidence type="ECO:0000256" key="2">
    <source>
        <dbReference type="SAM" id="Phobius"/>
    </source>
</evidence>
<organism evidence="3 4">
    <name type="scientific">Camelina sativa</name>
    <name type="common">False flax</name>
    <name type="synonym">Myagrum sativum</name>
    <dbReference type="NCBI Taxonomy" id="90675"/>
    <lineage>
        <taxon>Eukaryota</taxon>
        <taxon>Viridiplantae</taxon>
        <taxon>Streptophyta</taxon>
        <taxon>Embryophyta</taxon>
        <taxon>Tracheophyta</taxon>
        <taxon>Spermatophyta</taxon>
        <taxon>Magnoliopsida</taxon>
        <taxon>eudicotyledons</taxon>
        <taxon>Gunneridae</taxon>
        <taxon>Pentapetalae</taxon>
        <taxon>rosids</taxon>
        <taxon>malvids</taxon>
        <taxon>Brassicales</taxon>
        <taxon>Brassicaceae</taxon>
        <taxon>Camelineae</taxon>
        <taxon>Camelina</taxon>
    </lineage>
</organism>
<keyword evidence="2" id="KW-0812">Transmembrane</keyword>
<gene>
    <name evidence="4" type="primary">LOC104718670</name>
</gene>